<sequence>MTRGDSRQGMQPIGKILEEFNWDKKKYISREFQDYGYRLAEELGDLKRKALYIKFAKELPRPLLEEARTFVKDAYNVKNKARLFMWKVNQLRKAGNKYQ</sequence>
<evidence type="ECO:0000313" key="1">
    <source>
        <dbReference type="EMBL" id="PJE69180.1"/>
    </source>
</evidence>
<evidence type="ECO:0000313" key="2">
    <source>
        <dbReference type="Proteomes" id="UP000229500"/>
    </source>
</evidence>
<reference evidence="2" key="1">
    <citation type="submission" date="2017-09" db="EMBL/GenBank/DDBJ databases">
        <title>Depth-based differentiation of microbial function through sediment-hosted aquifers and enrichment of novel symbionts in the deep terrestrial subsurface.</title>
        <authorList>
            <person name="Probst A.J."/>
            <person name="Ladd B."/>
            <person name="Jarett J.K."/>
            <person name="Geller-Mcgrath D.E."/>
            <person name="Sieber C.M.K."/>
            <person name="Emerson J.B."/>
            <person name="Anantharaman K."/>
            <person name="Thomas B.C."/>
            <person name="Malmstrom R."/>
            <person name="Stieglmeier M."/>
            <person name="Klingl A."/>
            <person name="Woyke T."/>
            <person name="Ryan C.M."/>
            <person name="Banfield J.F."/>
        </authorList>
    </citation>
    <scope>NUCLEOTIDE SEQUENCE [LARGE SCALE GENOMIC DNA]</scope>
</reference>
<accession>A0A2M8L5R3</accession>
<dbReference type="EMBL" id="PFEL01000049">
    <property type="protein sequence ID" value="PJE69180.1"/>
    <property type="molecule type" value="Genomic_DNA"/>
</dbReference>
<comment type="caution">
    <text evidence="1">The sequence shown here is derived from an EMBL/GenBank/DDBJ whole genome shotgun (WGS) entry which is preliminary data.</text>
</comment>
<protein>
    <submittedName>
        <fullName evidence="1">Uncharacterized protein</fullName>
    </submittedName>
</protein>
<organism evidence="1 2">
    <name type="scientific">Candidatus Shapirobacteria bacterium CG10_big_fil_rev_8_21_14_0_10_38_14</name>
    <dbReference type="NCBI Taxonomy" id="1974483"/>
    <lineage>
        <taxon>Bacteria</taxon>
        <taxon>Candidatus Shapironibacteriota</taxon>
    </lineage>
</organism>
<gene>
    <name evidence="1" type="ORF">COU96_01110</name>
</gene>
<proteinExistence type="predicted"/>
<name>A0A2M8L5R3_9BACT</name>
<dbReference type="AlphaFoldDB" id="A0A2M8L5R3"/>
<dbReference type="Proteomes" id="UP000229500">
    <property type="component" value="Unassembled WGS sequence"/>
</dbReference>